<name>A0A2W7RAQ0_9BACT</name>
<dbReference type="InterPro" id="IPR011123">
    <property type="entry name" value="Y_Y_Y"/>
</dbReference>
<dbReference type="Pfam" id="PF07495">
    <property type="entry name" value="Y_Y_Y"/>
    <property type="match status" value="1"/>
</dbReference>
<dbReference type="PANTHER" id="PTHR43547">
    <property type="entry name" value="TWO-COMPONENT HISTIDINE KINASE"/>
    <property type="match status" value="1"/>
</dbReference>
<dbReference type="SUPFAM" id="SSF55874">
    <property type="entry name" value="ATPase domain of HSP90 chaperone/DNA topoisomerase II/histidine kinase"/>
    <property type="match status" value="1"/>
</dbReference>
<dbReference type="InterPro" id="IPR036890">
    <property type="entry name" value="HATPase_C_sf"/>
</dbReference>
<dbReference type="Pfam" id="PF07494">
    <property type="entry name" value="Reg_prop"/>
    <property type="match status" value="2"/>
</dbReference>
<protein>
    <recommendedName>
        <fullName evidence="2">histidine kinase</fullName>
        <ecNumber evidence="2">2.7.13.3</ecNumber>
    </recommendedName>
</protein>
<comment type="caution">
    <text evidence="6">The sequence shown here is derived from an EMBL/GenBank/DDBJ whole genome shotgun (WGS) entry which is preliminary data.</text>
</comment>
<evidence type="ECO:0000313" key="7">
    <source>
        <dbReference type="Proteomes" id="UP000248882"/>
    </source>
</evidence>
<accession>A0A2W7RAQ0</accession>
<reference evidence="6 7" key="1">
    <citation type="submission" date="2018-06" db="EMBL/GenBank/DDBJ databases">
        <title>Genomic Encyclopedia of Archaeal and Bacterial Type Strains, Phase II (KMG-II): from individual species to whole genera.</title>
        <authorList>
            <person name="Goeker M."/>
        </authorList>
    </citation>
    <scope>NUCLEOTIDE SEQUENCE [LARGE SCALE GENOMIC DNA]</scope>
    <source>
        <strain evidence="6 7">DSM 19830</strain>
    </source>
</reference>
<dbReference type="PRINTS" id="PR00344">
    <property type="entry name" value="BCTRLSENSOR"/>
</dbReference>
<dbReference type="Proteomes" id="UP000248882">
    <property type="component" value="Unassembled WGS sequence"/>
</dbReference>
<evidence type="ECO:0000256" key="3">
    <source>
        <dbReference type="ARBA" id="ARBA00022553"/>
    </source>
</evidence>
<gene>
    <name evidence="6" type="ORF">LV85_00309</name>
</gene>
<dbReference type="EMBL" id="QKZT01000001">
    <property type="protein sequence ID" value="PZX58123.1"/>
    <property type="molecule type" value="Genomic_DNA"/>
</dbReference>
<comment type="catalytic activity">
    <reaction evidence="1">
        <text>ATP + protein L-histidine = ADP + protein N-phospho-L-histidine.</text>
        <dbReference type="EC" id="2.7.13.3"/>
    </reaction>
</comment>
<keyword evidence="4" id="KW-0472">Membrane</keyword>
<sequence>MKYFFRMFFGIKQHFKPRDSYLVFFTLATQLVDMSTFRKYTLVLFIIFSLSNHPAFSQEISIETISLANGLASPNVMSVMQDSYGLIWLATSNGVQRYDGYTWKTYRNIPGNPNSIQHSGTNDITEDLDHNLWIANDLGVTKFDRTNNSFTNYDFSKIFDLSLGSGRVFKVFADSQGRIFAGTIAVDFVQFDPENNTWVHSPYQLKETDDPSHNGLSIAITEDAVGGIWAGSSTYGLMHMAKGESKFSQVQVNSDVGFNSFLNDLSAIYFDKADKLWLTSRLGVYNLDLSTGNLTTIQEYDYNVDDPYNRLNSIAEDQEGNIWISNNSRGILKFEGNSDTYQEVIIPGNRRLQIRGGWEVTIGRLLVDNSGIIWFGTLGKGVLKYDPVNKPFSFMSHEEGNPQSLSPEGVYGMSASQLNPGKVYIGTRGDGLTVLDERDNSLEKHQYASSNDMFGGSVRSIAEARTGDIWLGTWGDGMIKLDQNYNEVKRFKKKIGEKNSLINDQVRVMREDSKGKLWIGTNGGLDIFDPQTEVFHEVQSQYTQAYASDIIERVSEWLESDRQIAIINEVVANQDLAKEVNITESGSYFLAVAGEGDQESMADFGWLTNSKDEEVAGMQDFGTSYFAGGDPKNRLLIKEIQLSPGKYNLHYQSDDSHHYDSWNAAPPTLLPLYGIALFKQETQQDAQAMIVKVSEEGSESVILGPNITDIEMGAKYIWVASNFAGINRIDPETNTVKYYTADPSDPASLISNQIFDIYEDKEGRAWVATYGGLNIIDPKTDVITRYTEEDGLGTNFLEAILPGENGEMWIASQNGLHQMVRNEALNKVTFINYNKEDGLGGETFLSLAAVKSPSGKFYFGGDHGVTTFSTVASNSVPPKVIISNLLISNRSVYDMQEDSPLQENLLSTNSIQLNYDQNDLSFEFAALHYANPAKNQYAHMMVGLDDDWIYNNRNFASYTNLDPGTYEFKVIASNAYGVWNQEGKTLLITISPPWWRTWWAYTAYFLLAVVLVLGVIGILRKRLQLRERERNREQKLAHAKEIEKAYADLKATQTQLIHSEKMASLGELTAGIAHEIQNPLNFVNNFSELSNELIGEIEEERSKDLASRDEKLVTEILADIKENLSKINHHGKRADLIVKGMLEHSRSNSGKKSPTNINLLAEEFLKLSYHGLRAKDKTFNADFKLDLDSHLPKVKVIASDIGRVLLNLVNNAFYACAERNRTAVKDEKDDYKPMVVLTTKRKDKSVVISIKDNGNGIPDANKEKIFQPFFTTKPTGSGTGLGLSLSYDIVKAHGGELKVNSKTASSENPMESSTEIILILPIA</sequence>
<organism evidence="6 7">
    <name type="scientific">Algoriphagus chordae</name>
    <dbReference type="NCBI Taxonomy" id="237019"/>
    <lineage>
        <taxon>Bacteria</taxon>
        <taxon>Pseudomonadati</taxon>
        <taxon>Bacteroidota</taxon>
        <taxon>Cytophagia</taxon>
        <taxon>Cytophagales</taxon>
        <taxon>Cyclobacteriaceae</taxon>
        <taxon>Algoriphagus</taxon>
    </lineage>
</organism>
<dbReference type="Gene3D" id="1.10.287.130">
    <property type="match status" value="1"/>
</dbReference>
<dbReference type="SMART" id="SM00387">
    <property type="entry name" value="HATPase_c"/>
    <property type="match status" value="1"/>
</dbReference>
<dbReference type="InterPro" id="IPR003594">
    <property type="entry name" value="HATPase_dom"/>
</dbReference>
<dbReference type="InterPro" id="IPR003661">
    <property type="entry name" value="HisK_dim/P_dom"/>
</dbReference>
<dbReference type="InterPro" id="IPR015943">
    <property type="entry name" value="WD40/YVTN_repeat-like_dom_sf"/>
</dbReference>
<dbReference type="Gene3D" id="3.30.565.10">
    <property type="entry name" value="Histidine kinase-like ATPase, C-terminal domain"/>
    <property type="match status" value="1"/>
</dbReference>
<keyword evidence="3" id="KW-0597">Phosphoprotein</keyword>
<dbReference type="PROSITE" id="PS50109">
    <property type="entry name" value="HIS_KIN"/>
    <property type="match status" value="1"/>
</dbReference>
<keyword evidence="7" id="KW-1185">Reference proteome</keyword>
<dbReference type="InterPro" id="IPR004358">
    <property type="entry name" value="Sig_transdc_His_kin-like_C"/>
</dbReference>
<dbReference type="EC" id="2.7.13.3" evidence="2"/>
<evidence type="ECO:0000313" key="6">
    <source>
        <dbReference type="EMBL" id="PZX58123.1"/>
    </source>
</evidence>
<dbReference type="FunFam" id="2.60.40.10:FF:000791">
    <property type="entry name" value="Two-component system sensor histidine kinase/response regulator"/>
    <property type="match status" value="1"/>
</dbReference>
<evidence type="ECO:0000259" key="5">
    <source>
        <dbReference type="PROSITE" id="PS50109"/>
    </source>
</evidence>
<dbReference type="Gene3D" id="2.60.40.10">
    <property type="entry name" value="Immunoglobulins"/>
    <property type="match status" value="1"/>
</dbReference>
<evidence type="ECO:0000256" key="4">
    <source>
        <dbReference type="SAM" id="Phobius"/>
    </source>
</evidence>
<dbReference type="Gene3D" id="2.130.10.10">
    <property type="entry name" value="YVTN repeat-like/Quinoprotein amine dehydrogenase"/>
    <property type="match status" value="3"/>
</dbReference>
<dbReference type="InterPro" id="IPR036097">
    <property type="entry name" value="HisK_dim/P_sf"/>
</dbReference>
<keyword evidence="4" id="KW-1133">Transmembrane helix</keyword>
<dbReference type="CDD" id="cd00082">
    <property type="entry name" value="HisKA"/>
    <property type="match status" value="1"/>
</dbReference>
<dbReference type="PANTHER" id="PTHR43547:SF2">
    <property type="entry name" value="HYBRID SIGNAL TRANSDUCTION HISTIDINE KINASE C"/>
    <property type="match status" value="1"/>
</dbReference>
<dbReference type="GO" id="GO:0000155">
    <property type="term" value="F:phosphorelay sensor kinase activity"/>
    <property type="evidence" value="ECO:0007669"/>
    <property type="project" value="InterPro"/>
</dbReference>
<dbReference type="SUPFAM" id="SSF63829">
    <property type="entry name" value="Calcium-dependent phosphotriesterase"/>
    <property type="match status" value="3"/>
</dbReference>
<dbReference type="SMART" id="SM00388">
    <property type="entry name" value="HisKA"/>
    <property type="match status" value="1"/>
</dbReference>
<dbReference type="Pfam" id="PF02518">
    <property type="entry name" value="HATPase_c"/>
    <property type="match status" value="1"/>
</dbReference>
<proteinExistence type="predicted"/>
<dbReference type="InterPro" id="IPR011110">
    <property type="entry name" value="Reg_prop"/>
</dbReference>
<evidence type="ECO:0000256" key="1">
    <source>
        <dbReference type="ARBA" id="ARBA00000085"/>
    </source>
</evidence>
<dbReference type="InterPro" id="IPR005467">
    <property type="entry name" value="His_kinase_dom"/>
</dbReference>
<keyword evidence="4" id="KW-0812">Transmembrane</keyword>
<feature type="domain" description="Histidine kinase" evidence="5">
    <location>
        <begin position="1071"/>
        <end position="1323"/>
    </location>
</feature>
<evidence type="ECO:0000256" key="2">
    <source>
        <dbReference type="ARBA" id="ARBA00012438"/>
    </source>
</evidence>
<feature type="transmembrane region" description="Helical" evidence="4">
    <location>
        <begin position="998"/>
        <end position="1019"/>
    </location>
</feature>
<dbReference type="SUPFAM" id="SSF47384">
    <property type="entry name" value="Homodimeric domain of signal transducing histidine kinase"/>
    <property type="match status" value="1"/>
</dbReference>
<dbReference type="InterPro" id="IPR013783">
    <property type="entry name" value="Ig-like_fold"/>
</dbReference>